<evidence type="ECO:0000313" key="1">
    <source>
        <dbReference type="EMBL" id="CDX22101.1"/>
    </source>
</evidence>
<dbReference type="EMBL" id="CCMZ01000033">
    <property type="protein sequence ID" value="CDX22101.1"/>
    <property type="molecule type" value="Genomic_DNA"/>
</dbReference>
<protein>
    <submittedName>
        <fullName evidence="1">Uncharacterized protein</fullName>
    </submittedName>
</protein>
<proteinExistence type="predicted"/>
<accession>A0A090DYE0</accession>
<name>A0A090DYE0_MESPL</name>
<gene>
    <name evidence="1" type="ORF">MPL3356_390143</name>
</gene>
<evidence type="ECO:0000313" key="2">
    <source>
        <dbReference type="Proteomes" id="UP000045285"/>
    </source>
</evidence>
<dbReference type="Proteomes" id="UP000045285">
    <property type="component" value="Unassembled WGS sequence"/>
</dbReference>
<organism evidence="1 2">
    <name type="scientific">Mesorhizobium plurifarium</name>
    <dbReference type="NCBI Taxonomy" id="69974"/>
    <lineage>
        <taxon>Bacteria</taxon>
        <taxon>Pseudomonadati</taxon>
        <taxon>Pseudomonadota</taxon>
        <taxon>Alphaproteobacteria</taxon>
        <taxon>Hyphomicrobiales</taxon>
        <taxon>Phyllobacteriaceae</taxon>
        <taxon>Mesorhizobium</taxon>
    </lineage>
</organism>
<dbReference type="AlphaFoldDB" id="A0A090DYE0"/>
<keyword evidence="2" id="KW-1185">Reference proteome</keyword>
<sequence length="68" mass="7848">MSALEAKCRRRARALGYRITKSNWRRDSIDNQGGFMIVENDRNLCVAGNRYELDIEAVDELLSEWEAA</sequence>
<reference evidence="2" key="1">
    <citation type="submission" date="2014-08" db="EMBL/GenBank/DDBJ databases">
        <authorList>
            <person name="Moulin L."/>
        </authorList>
    </citation>
    <scope>NUCLEOTIDE SEQUENCE [LARGE SCALE GENOMIC DNA]</scope>
</reference>